<comment type="catalytic activity">
    <reaction evidence="1 7">
        <text>Cleavage of hydrophobic, N-terminal signal or leader sequences from secreted and periplasmic proteins.</text>
        <dbReference type="EC" id="3.4.21.89"/>
    </reaction>
</comment>
<dbReference type="InterPro" id="IPR000223">
    <property type="entry name" value="Pept_S26A_signal_pept_1"/>
</dbReference>
<dbReference type="PROSITE" id="PS00761">
    <property type="entry name" value="SPASE_I_3"/>
    <property type="match status" value="1"/>
</dbReference>
<keyword evidence="6 7" id="KW-0378">Hydrolase</keyword>
<dbReference type="PRINTS" id="PR00727">
    <property type="entry name" value="LEADERPTASE"/>
</dbReference>
<evidence type="ECO:0000313" key="11">
    <source>
        <dbReference type="Proteomes" id="UP001057520"/>
    </source>
</evidence>
<accession>A0ABY4ZLR3</accession>
<dbReference type="CDD" id="cd06530">
    <property type="entry name" value="S26_SPase_I"/>
    <property type="match status" value="1"/>
</dbReference>
<evidence type="ECO:0000259" key="9">
    <source>
        <dbReference type="Pfam" id="PF10502"/>
    </source>
</evidence>
<sequence length="265" mass="28713">MTKPRWAEGLIETLKTVALVLVVALVPRTVFSQPFTIPSESMEPTLMVGDYILVSKYPYGWSRHSIPLSPPIGHGRLMDKAPVRGDIVVFKKPGDGRTDVIKRVIGLPGDRIQMMGGVLRINGAPVRQTLTGVDAEGSPGDYPIPVRHLRETLPNGRTYATNSFGADTPAANTGVYTVPAGCYFVMGDNRDNSADSRFNPGSTPKGYASCAWDVARDVALPPELGMGFIPAENLVGRAERILFSWTGHGLRLDRTFRKLPAPTVG</sequence>
<dbReference type="EC" id="3.4.21.89" evidence="3 7"/>
<name>A0ABY4ZLR3_9CAUL</name>
<dbReference type="Pfam" id="PF10502">
    <property type="entry name" value="Peptidase_S26"/>
    <property type="match status" value="1"/>
</dbReference>
<dbReference type="PANTHER" id="PTHR43390">
    <property type="entry name" value="SIGNAL PEPTIDASE I"/>
    <property type="match status" value="1"/>
</dbReference>
<evidence type="ECO:0000256" key="4">
    <source>
        <dbReference type="ARBA" id="ARBA00019232"/>
    </source>
</evidence>
<dbReference type="PROSITE" id="PS00501">
    <property type="entry name" value="SPASE_I_1"/>
    <property type="match status" value="1"/>
</dbReference>
<dbReference type="InterPro" id="IPR036286">
    <property type="entry name" value="LexA/Signal_pep-like_sf"/>
</dbReference>
<gene>
    <name evidence="10" type="primary">lepB</name>
    <name evidence="10" type="ORF">MZV50_13965</name>
</gene>
<protein>
    <recommendedName>
        <fullName evidence="4 7">Signal peptidase I</fullName>
        <ecNumber evidence="3 7">3.4.21.89</ecNumber>
    </recommendedName>
</protein>
<evidence type="ECO:0000313" key="10">
    <source>
        <dbReference type="EMBL" id="USQ93737.1"/>
    </source>
</evidence>
<proteinExistence type="inferred from homology"/>
<reference evidence="10 11" key="1">
    <citation type="submission" date="2022-04" db="EMBL/GenBank/DDBJ databases">
        <title>Genome sequence of soybean root-associated Caulobacter segnis RL271.</title>
        <authorList>
            <person name="Longley R."/>
            <person name="Bonito G."/>
            <person name="Trigodet F."/>
            <person name="Crosson S."/>
            <person name="Fiebig A."/>
        </authorList>
    </citation>
    <scope>NUCLEOTIDE SEQUENCE [LARGE SCALE GENOMIC DNA]</scope>
    <source>
        <strain evidence="10 11">RL271</strain>
    </source>
</reference>
<evidence type="ECO:0000256" key="1">
    <source>
        <dbReference type="ARBA" id="ARBA00000677"/>
    </source>
</evidence>
<organism evidence="10 11">
    <name type="scientific">Caulobacter segnis</name>
    <dbReference type="NCBI Taxonomy" id="88688"/>
    <lineage>
        <taxon>Bacteria</taxon>
        <taxon>Pseudomonadati</taxon>
        <taxon>Pseudomonadota</taxon>
        <taxon>Alphaproteobacteria</taxon>
        <taxon>Caulobacterales</taxon>
        <taxon>Caulobacteraceae</taxon>
        <taxon>Caulobacter</taxon>
    </lineage>
</organism>
<dbReference type="InterPro" id="IPR019533">
    <property type="entry name" value="Peptidase_S26"/>
</dbReference>
<dbReference type="EMBL" id="CP096040">
    <property type="protein sequence ID" value="USQ93737.1"/>
    <property type="molecule type" value="Genomic_DNA"/>
</dbReference>
<dbReference type="GO" id="GO:0009003">
    <property type="term" value="F:signal peptidase activity"/>
    <property type="evidence" value="ECO:0007669"/>
    <property type="project" value="UniProtKB-EC"/>
</dbReference>
<evidence type="ECO:0000256" key="8">
    <source>
        <dbReference type="RuleBase" id="RU362042"/>
    </source>
</evidence>
<keyword evidence="5 7" id="KW-0645">Protease</keyword>
<dbReference type="PROSITE" id="PS00760">
    <property type="entry name" value="SPASE_I_2"/>
    <property type="match status" value="1"/>
</dbReference>
<evidence type="ECO:0000256" key="2">
    <source>
        <dbReference type="ARBA" id="ARBA00009370"/>
    </source>
</evidence>
<evidence type="ECO:0000256" key="7">
    <source>
        <dbReference type="RuleBase" id="RU003993"/>
    </source>
</evidence>
<dbReference type="InterPro" id="IPR019758">
    <property type="entry name" value="Pept_S26A_signal_pept_1_CS"/>
</dbReference>
<comment type="similarity">
    <text evidence="2 8">Belongs to the peptidase S26 family.</text>
</comment>
<dbReference type="InterPro" id="IPR019757">
    <property type="entry name" value="Pept_S26A_signal_pept_1_Lys-AS"/>
</dbReference>
<dbReference type="PANTHER" id="PTHR43390:SF1">
    <property type="entry name" value="CHLOROPLAST PROCESSING PEPTIDASE"/>
    <property type="match status" value="1"/>
</dbReference>
<evidence type="ECO:0000256" key="6">
    <source>
        <dbReference type="ARBA" id="ARBA00022801"/>
    </source>
</evidence>
<feature type="domain" description="Peptidase S26" evidence="9">
    <location>
        <begin position="11"/>
        <end position="241"/>
    </location>
</feature>
<dbReference type="NCBIfam" id="TIGR02227">
    <property type="entry name" value="sigpep_I_bact"/>
    <property type="match status" value="1"/>
</dbReference>
<dbReference type="Proteomes" id="UP001057520">
    <property type="component" value="Chromosome"/>
</dbReference>
<dbReference type="SUPFAM" id="SSF51306">
    <property type="entry name" value="LexA/Signal peptidase"/>
    <property type="match status" value="1"/>
</dbReference>
<evidence type="ECO:0000256" key="3">
    <source>
        <dbReference type="ARBA" id="ARBA00013208"/>
    </source>
</evidence>
<keyword evidence="11" id="KW-1185">Reference proteome</keyword>
<dbReference type="InterPro" id="IPR019756">
    <property type="entry name" value="Pept_S26A_signal_pept_1_Ser-AS"/>
</dbReference>
<evidence type="ECO:0000256" key="5">
    <source>
        <dbReference type="ARBA" id="ARBA00022670"/>
    </source>
</evidence>
<comment type="subcellular location">
    <subcellularLocation>
        <location evidence="8">Membrane</location>
        <topology evidence="8">Single-pass type II membrane protein</topology>
    </subcellularLocation>
</comment>
<dbReference type="Gene3D" id="2.10.109.10">
    <property type="entry name" value="Umud Fragment, subunit A"/>
    <property type="match status" value="1"/>
</dbReference>